<dbReference type="PANTHER" id="PTHR43877">
    <property type="entry name" value="AMINOALKYLPHOSPHONATE N-ACETYLTRANSFERASE-RELATED-RELATED"/>
    <property type="match status" value="1"/>
</dbReference>
<dbReference type="Pfam" id="PF00583">
    <property type="entry name" value="Acetyltransf_1"/>
    <property type="match status" value="1"/>
</dbReference>
<keyword evidence="5" id="KW-1185">Reference proteome</keyword>
<protein>
    <submittedName>
        <fullName evidence="4">GNAT family N-acetyltransferase</fullName>
    </submittedName>
</protein>
<dbReference type="CDD" id="cd04301">
    <property type="entry name" value="NAT_SF"/>
    <property type="match status" value="1"/>
</dbReference>
<sequence>MPTATAIQLDVSSPQAAEAQPLLDALSEQLGTRFGSDGRASFTEWHAADPRYIFLLARQDGEAVGCGAVRPIAEGIGEVKRMFAKYARQGIGEAVLHRLETEARRAGYTELWLETRVANTEACRFYLKNGYQRRPNYGQYHGRENSACFGKHLPFSDAADLPTYD</sequence>
<comment type="caution">
    <text evidence="4">The sequence shown here is derived from an EMBL/GenBank/DDBJ whole genome shotgun (WGS) entry which is preliminary data.</text>
</comment>
<keyword evidence="2" id="KW-0012">Acyltransferase</keyword>
<evidence type="ECO:0000256" key="1">
    <source>
        <dbReference type="ARBA" id="ARBA00022679"/>
    </source>
</evidence>
<feature type="domain" description="N-acetyltransferase" evidence="3">
    <location>
        <begin position="9"/>
        <end position="154"/>
    </location>
</feature>
<proteinExistence type="predicted"/>
<evidence type="ECO:0000313" key="5">
    <source>
        <dbReference type="Proteomes" id="UP000322791"/>
    </source>
</evidence>
<dbReference type="PANTHER" id="PTHR43877:SF2">
    <property type="entry name" value="AMINOALKYLPHOSPHONATE N-ACETYLTRANSFERASE-RELATED"/>
    <property type="match status" value="1"/>
</dbReference>
<dbReference type="InterPro" id="IPR050832">
    <property type="entry name" value="Bact_Acetyltransf"/>
</dbReference>
<dbReference type="InterPro" id="IPR016181">
    <property type="entry name" value="Acyl_CoA_acyltransferase"/>
</dbReference>
<evidence type="ECO:0000313" key="4">
    <source>
        <dbReference type="EMBL" id="TYZ12735.1"/>
    </source>
</evidence>
<name>A0A5D6VBV2_9BACT</name>
<dbReference type="GO" id="GO:0016747">
    <property type="term" value="F:acyltransferase activity, transferring groups other than amino-acyl groups"/>
    <property type="evidence" value="ECO:0007669"/>
    <property type="project" value="InterPro"/>
</dbReference>
<dbReference type="EMBL" id="VTHL01000003">
    <property type="protein sequence ID" value="TYZ12735.1"/>
    <property type="molecule type" value="Genomic_DNA"/>
</dbReference>
<accession>A0A5D6VBV2</accession>
<dbReference type="Proteomes" id="UP000322791">
    <property type="component" value="Unassembled WGS sequence"/>
</dbReference>
<evidence type="ECO:0000256" key="2">
    <source>
        <dbReference type="ARBA" id="ARBA00023315"/>
    </source>
</evidence>
<gene>
    <name evidence="4" type="ORF">FY528_05450</name>
</gene>
<evidence type="ECO:0000259" key="3">
    <source>
        <dbReference type="PROSITE" id="PS51186"/>
    </source>
</evidence>
<dbReference type="PROSITE" id="PS51186">
    <property type="entry name" value="GNAT"/>
    <property type="match status" value="1"/>
</dbReference>
<reference evidence="4 5" key="1">
    <citation type="submission" date="2019-08" db="EMBL/GenBank/DDBJ databases">
        <authorList>
            <person name="Seo M.-J."/>
        </authorList>
    </citation>
    <scope>NUCLEOTIDE SEQUENCE [LARGE SCALE GENOMIC DNA]</scope>
    <source>
        <strain evidence="4 5">KIGAM108</strain>
    </source>
</reference>
<dbReference type="Gene3D" id="3.40.630.30">
    <property type="match status" value="1"/>
</dbReference>
<dbReference type="RefSeq" id="WP_149069970.1">
    <property type="nucleotide sequence ID" value="NZ_VTHL01000003.1"/>
</dbReference>
<organism evidence="4 5">
    <name type="scientific">Hymenobacter lutimineralis</name>
    <dbReference type="NCBI Taxonomy" id="2606448"/>
    <lineage>
        <taxon>Bacteria</taxon>
        <taxon>Pseudomonadati</taxon>
        <taxon>Bacteroidota</taxon>
        <taxon>Cytophagia</taxon>
        <taxon>Cytophagales</taxon>
        <taxon>Hymenobacteraceae</taxon>
        <taxon>Hymenobacter</taxon>
    </lineage>
</organism>
<dbReference type="AlphaFoldDB" id="A0A5D6VBV2"/>
<dbReference type="InterPro" id="IPR000182">
    <property type="entry name" value="GNAT_dom"/>
</dbReference>
<dbReference type="SUPFAM" id="SSF55729">
    <property type="entry name" value="Acyl-CoA N-acyltransferases (Nat)"/>
    <property type="match status" value="1"/>
</dbReference>
<keyword evidence="1 4" id="KW-0808">Transferase</keyword>